<feature type="DNA-binding region" description="OmpR/PhoB-type" evidence="9">
    <location>
        <begin position="138"/>
        <end position="236"/>
    </location>
</feature>
<dbReference type="PANTHER" id="PTHR48111">
    <property type="entry name" value="REGULATOR OF RPOS"/>
    <property type="match status" value="1"/>
</dbReference>
<keyword evidence="3" id="KW-0902">Two-component regulatory system</keyword>
<dbReference type="InterPro" id="IPR036388">
    <property type="entry name" value="WH-like_DNA-bd_sf"/>
</dbReference>
<evidence type="ECO:0000256" key="6">
    <source>
        <dbReference type="ARBA" id="ARBA00023163"/>
    </source>
</evidence>
<dbReference type="SMART" id="SM00862">
    <property type="entry name" value="Trans_reg_C"/>
    <property type="match status" value="1"/>
</dbReference>
<feature type="modified residue" description="4-aspartylphosphate" evidence="8">
    <location>
        <position position="54"/>
    </location>
</feature>
<dbReference type="EMBL" id="FMKA01000039">
    <property type="protein sequence ID" value="SCP99376.1"/>
    <property type="molecule type" value="Genomic_DNA"/>
</dbReference>
<evidence type="ECO:0000256" key="1">
    <source>
        <dbReference type="ARBA" id="ARBA00018672"/>
    </source>
</evidence>
<keyword evidence="4" id="KW-0805">Transcription regulation</keyword>
<dbReference type="Gene3D" id="6.10.250.690">
    <property type="match status" value="1"/>
</dbReference>
<dbReference type="Pfam" id="PF00486">
    <property type="entry name" value="Trans_reg_C"/>
    <property type="match status" value="1"/>
</dbReference>
<dbReference type="GO" id="GO:0000156">
    <property type="term" value="F:phosphorelay response regulator activity"/>
    <property type="evidence" value="ECO:0007669"/>
    <property type="project" value="TreeGrafter"/>
</dbReference>
<dbReference type="GO" id="GO:0005829">
    <property type="term" value="C:cytosol"/>
    <property type="evidence" value="ECO:0007669"/>
    <property type="project" value="TreeGrafter"/>
</dbReference>
<dbReference type="SMART" id="SM00448">
    <property type="entry name" value="REC"/>
    <property type="match status" value="1"/>
</dbReference>
<dbReference type="Gene3D" id="1.10.10.10">
    <property type="entry name" value="Winged helix-like DNA-binding domain superfamily/Winged helix DNA-binding domain"/>
    <property type="match status" value="1"/>
</dbReference>
<dbReference type="InterPro" id="IPR039420">
    <property type="entry name" value="WalR-like"/>
</dbReference>
<evidence type="ECO:0000256" key="7">
    <source>
        <dbReference type="ARBA" id="ARBA00024867"/>
    </source>
</evidence>
<dbReference type="SUPFAM" id="SSF52172">
    <property type="entry name" value="CheY-like"/>
    <property type="match status" value="1"/>
</dbReference>
<dbReference type="InterPro" id="IPR016032">
    <property type="entry name" value="Sig_transdc_resp-reg_C-effctor"/>
</dbReference>
<keyword evidence="5 9" id="KW-0238">DNA-binding</keyword>
<dbReference type="GO" id="GO:0000976">
    <property type="term" value="F:transcription cis-regulatory region binding"/>
    <property type="evidence" value="ECO:0007669"/>
    <property type="project" value="TreeGrafter"/>
</dbReference>
<dbReference type="FunFam" id="1.10.10.10:FF:000018">
    <property type="entry name" value="DNA-binding response regulator ResD"/>
    <property type="match status" value="1"/>
</dbReference>
<evidence type="ECO:0000256" key="2">
    <source>
        <dbReference type="ARBA" id="ARBA00022553"/>
    </source>
</evidence>
<dbReference type="CDD" id="cd00383">
    <property type="entry name" value="trans_reg_C"/>
    <property type="match status" value="1"/>
</dbReference>
<gene>
    <name evidence="12" type="ORF">SAMN05421730_103923</name>
</gene>
<dbReference type="STRING" id="1619234.SAMN05421730_103923"/>
<dbReference type="InterPro" id="IPR001789">
    <property type="entry name" value="Sig_transdc_resp-reg_receiver"/>
</dbReference>
<proteinExistence type="predicted"/>
<feature type="domain" description="Response regulatory" evidence="10">
    <location>
        <begin position="5"/>
        <end position="121"/>
    </location>
</feature>
<evidence type="ECO:0000313" key="13">
    <source>
        <dbReference type="Proteomes" id="UP000199315"/>
    </source>
</evidence>
<dbReference type="InterPro" id="IPR011006">
    <property type="entry name" value="CheY-like_superfamily"/>
</dbReference>
<evidence type="ECO:0000259" key="10">
    <source>
        <dbReference type="PROSITE" id="PS50110"/>
    </source>
</evidence>
<dbReference type="OrthoDB" id="9790442at2"/>
<evidence type="ECO:0000313" key="12">
    <source>
        <dbReference type="EMBL" id="SCP99376.1"/>
    </source>
</evidence>
<comment type="function">
    <text evidence="7">May play the central regulatory role in sporulation. It may be an element of the effector pathway responsible for the activation of sporulation genes in response to nutritional stress. Spo0A may act in concert with spo0H (a sigma factor) to control the expression of some genes that are critical to the sporulation process.</text>
</comment>
<dbReference type="RefSeq" id="WP_091236750.1">
    <property type="nucleotide sequence ID" value="NZ_FMKA01000039.1"/>
</dbReference>
<dbReference type="GO" id="GO:0006355">
    <property type="term" value="P:regulation of DNA-templated transcription"/>
    <property type="evidence" value="ECO:0007669"/>
    <property type="project" value="InterPro"/>
</dbReference>
<evidence type="ECO:0000256" key="4">
    <source>
        <dbReference type="ARBA" id="ARBA00023015"/>
    </source>
</evidence>
<keyword evidence="13" id="KW-1185">Reference proteome</keyword>
<sequence>MGKKKILAIDDEKNVLDLIEHYMTEDGYEVVQTNKGRRALEIIKEENPDLVILDYRMPEMDGIEVLKEIRSDKECGRIPVIMLASVSDEYSKVTGLELGADDYLTKPFGVHELMARVKAVLRRSGRVDLLIENGEEEAEKIKIDRITIDRMTREVIVGDKVVELSMMEFNLLYFLAKNRGRVFSREILLSKTGAHEGSGKARSIDVHMRKLRQKIEEDDTNPVYLKTVRGVGYKFA</sequence>
<dbReference type="GO" id="GO:0032993">
    <property type="term" value="C:protein-DNA complex"/>
    <property type="evidence" value="ECO:0007669"/>
    <property type="project" value="TreeGrafter"/>
</dbReference>
<dbReference type="PROSITE" id="PS50110">
    <property type="entry name" value="RESPONSE_REGULATORY"/>
    <property type="match status" value="1"/>
</dbReference>
<dbReference type="PROSITE" id="PS51755">
    <property type="entry name" value="OMPR_PHOB"/>
    <property type="match status" value="1"/>
</dbReference>
<dbReference type="InterPro" id="IPR001867">
    <property type="entry name" value="OmpR/PhoB-type_DNA-bd"/>
</dbReference>
<dbReference type="FunFam" id="3.40.50.2300:FF:000001">
    <property type="entry name" value="DNA-binding response regulator PhoB"/>
    <property type="match status" value="1"/>
</dbReference>
<evidence type="ECO:0000256" key="8">
    <source>
        <dbReference type="PROSITE-ProRule" id="PRU00169"/>
    </source>
</evidence>
<feature type="domain" description="OmpR/PhoB-type" evidence="11">
    <location>
        <begin position="138"/>
        <end position="236"/>
    </location>
</feature>
<dbReference type="Pfam" id="PF00072">
    <property type="entry name" value="Response_reg"/>
    <property type="match status" value="1"/>
</dbReference>
<evidence type="ECO:0000256" key="5">
    <source>
        <dbReference type="ARBA" id="ARBA00023125"/>
    </source>
</evidence>
<name>A0A1D3TY88_9FIRM</name>
<keyword evidence="2 8" id="KW-0597">Phosphoprotein</keyword>
<dbReference type="PANTHER" id="PTHR48111:SF40">
    <property type="entry name" value="PHOSPHATE REGULON TRANSCRIPTIONAL REGULATORY PROTEIN PHOB"/>
    <property type="match status" value="1"/>
</dbReference>
<evidence type="ECO:0000256" key="3">
    <source>
        <dbReference type="ARBA" id="ARBA00023012"/>
    </source>
</evidence>
<evidence type="ECO:0000256" key="9">
    <source>
        <dbReference type="PROSITE-ProRule" id="PRU01091"/>
    </source>
</evidence>
<accession>A0A1D3TY88</accession>
<dbReference type="AlphaFoldDB" id="A0A1D3TY88"/>
<dbReference type="SUPFAM" id="SSF46894">
    <property type="entry name" value="C-terminal effector domain of the bipartite response regulators"/>
    <property type="match status" value="1"/>
</dbReference>
<evidence type="ECO:0000259" key="11">
    <source>
        <dbReference type="PROSITE" id="PS51755"/>
    </source>
</evidence>
<keyword evidence="6" id="KW-0804">Transcription</keyword>
<protein>
    <recommendedName>
        <fullName evidence="1">Stage 0 sporulation protein A homolog</fullName>
    </recommendedName>
</protein>
<dbReference type="Gene3D" id="3.40.50.2300">
    <property type="match status" value="1"/>
</dbReference>
<organism evidence="12 13">
    <name type="scientific">Anaerobium acetethylicum</name>
    <dbReference type="NCBI Taxonomy" id="1619234"/>
    <lineage>
        <taxon>Bacteria</taxon>
        <taxon>Bacillati</taxon>
        <taxon>Bacillota</taxon>
        <taxon>Clostridia</taxon>
        <taxon>Lachnospirales</taxon>
        <taxon>Lachnospiraceae</taxon>
        <taxon>Anaerobium</taxon>
    </lineage>
</organism>
<reference evidence="12 13" key="1">
    <citation type="submission" date="2016-09" db="EMBL/GenBank/DDBJ databases">
        <authorList>
            <person name="Capua I."/>
            <person name="De Benedictis P."/>
            <person name="Joannis T."/>
            <person name="Lombin L.H."/>
            <person name="Cattoli G."/>
        </authorList>
    </citation>
    <scope>NUCLEOTIDE SEQUENCE [LARGE SCALE GENOMIC DNA]</scope>
    <source>
        <strain evidence="12 13">GluBS11</strain>
    </source>
</reference>
<dbReference type="Proteomes" id="UP000199315">
    <property type="component" value="Unassembled WGS sequence"/>
</dbReference>